<accession>A0AC58LE12</accession>
<name>A0AC58LE12_CASCN</name>
<dbReference type="RefSeq" id="XP_073915401.1">
    <property type="nucleotide sequence ID" value="XM_074059300.1"/>
</dbReference>
<proteinExistence type="predicted"/>
<keyword evidence="1" id="KW-1185">Reference proteome</keyword>
<evidence type="ECO:0000313" key="1">
    <source>
        <dbReference type="Proteomes" id="UP001732720"/>
    </source>
</evidence>
<sequence length="290" mass="31015">MQTRSLVKNGFGPETRKCGVCREKPEPKLSYPSDFFGVLHNAWYFVANALFSEEITCLMERPTSVNKGERKLKHSVHLRAFPKDQGLKNPFHLARGLRQGRGGAGLGWGLHTPARLADLPGCSAWPPATAPTRRLSFPGPESGDAPSPPPGVLGVGARAPETRRFWLNGGQAGSGAFPGQAELMCGGGSGECGRQGKGSPNCTGALAPAQWPVSDRTDSFSPASLICQPCPKSRPQPWWESVCPGGYAVLAQDCLCYIIIQGGFWSSGHFAQVSGEGTRKEGKKDKRVSL</sequence>
<evidence type="ECO:0000313" key="2">
    <source>
        <dbReference type="RefSeq" id="XP_073915401.1"/>
    </source>
</evidence>
<protein>
    <submittedName>
        <fullName evidence="2">Uncharacterized protein</fullName>
    </submittedName>
</protein>
<dbReference type="Proteomes" id="UP001732720">
    <property type="component" value="Chromosome 17"/>
</dbReference>
<organism evidence="1 2">
    <name type="scientific">Castor canadensis</name>
    <name type="common">American beaver</name>
    <dbReference type="NCBI Taxonomy" id="51338"/>
    <lineage>
        <taxon>Eukaryota</taxon>
        <taxon>Metazoa</taxon>
        <taxon>Chordata</taxon>
        <taxon>Craniata</taxon>
        <taxon>Vertebrata</taxon>
        <taxon>Euteleostomi</taxon>
        <taxon>Mammalia</taxon>
        <taxon>Eutheria</taxon>
        <taxon>Euarchontoglires</taxon>
        <taxon>Glires</taxon>
        <taxon>Rodentia</taxon>
        <taxon>Castorimorpha</taxon>
        <taxon>Castoridae</taxon>
        <taxon>Castor</taxon>
    </lineage>
</organism>
<reference evidence="2" key="1">
    <citation type="submission" date="2025-08" db="UniProtKB">
        <authorList>
            <consortium name="RefSeq"/>
        </authorList>
    </citation>
    <scope>IDENTIFICATION</scope>
</reference>
<gene>
    <name evidence="2" type="primary">LOC141418516</name>
</gene>